<proteinExistence type="predicted"/>
<evidence type="ECO:0000256" key="1">
    <source>
        <dbReference type="SAM" id="MobiDB-lite"/>
    </source>
</evidence>
<keyword evidence="3" id="KW-1185">Reference proteome</keyword>
<gene>
    <name evidence="2" type="ORF">GQ602_002134</name>
</gene>
<name>A0A8H4VF05_9HYPO</name>
<dbReference type="Proteomes" id="UP000562929">
    <property type="component" value="Unassembled WGS sequence"/>
</dbReference>
<reference evidence="2 3" key="1">
    <citation type="journal article" date="2020" name="G3 (Bethesda)">
        <title>Genetic Underpinnings of Host Manipulation by Ophiocordyceps as Revealed by Comparative Transcriptomics.</title>
        <authorList>
            <person name="Will I."/>
            <person name="Das B."/>
            <person name="Trinh T."/>
            <person name="Brachmann A."/>
            <person name="Ohm R.A."/>
            <person name="de Bekker C."/>
        </authorList>
    </citation>
    <scope>NUCLEOTIDE SEQUENCE [LARGE SCALE GENOMIC DNA]</scope>
    <source>
        <strain evidence="2 3">EC05</strain>
    </source>
</reference>
<dbReference type="EMBL" id="JAACLJ010000002">
    <property type="protein sequence ID" value="KAF4591835.1"/>
    <property type="molecule type" value="Genomic_DNA"/>
</dbReference>
<protein>
    <submittedName>
        <fullName evidence="2">Uncharacterized protein</fullName>
    </submittedName>
</protein>
<dbReference type="AlphaFoldDB" id="A0A8H4VF05"/>
<evidence type="ECO:0000313" key="3">
    <source>
        <dbReference type="Proteomes" id="UP000562929"/>
    </source>
</evidence>
<accession>A0A8H4VF05</accession>
<feature type="region of interest" description="Disordered" evidence="1">
    <location>
        <begin position="96"/>
        <end position="120"/>
    </location>
</feature>
<comment type="caution">
    <text evidence="2">The sequence shown here is derived from an EMBL/GenBank/DDBJ whole genome shotgun (WGS) entry which is preliminary data.</text>
</comment>
<feature type="compositionally biased region" description="Polar residues" evidence="1">
    <location>
        <begin position="104"/>
        <end position="115"/>
    </location>
</feature>
<organism evidence="2 3">
    <name type="scientific">Ophiocordyceps camponoti-floridani</name>
    <dbReference type="NCBI Taxonomy" id="2030778"/>
    <lineage>
        <taxon>Eukaryota</taxon>
        <taxon>Fungi</taxon>
        <taxon>Dikarya</taxon>
        <taxon>Ascomycota</taxon>
        <taxon>Pezizomycotina</taxon>
        <taxon>Sordariomycetes</taxon>
        <taxon>Hypocreomycetidae</taxon>
        <taxon>Hypocreales</taxon>
        <taxon>Ophiocordycipitaceae</taxon>
        <taxon>Ophiocordyceps</taxon>
    </lineage>
</organism>
<sequence>MLPAAAIPTRTLGHSRHPEEALDRPVTPAITQQSRPPCKNLSKPRPLQRCLWTRATVPPSTAHLSVSSPSLRAILGCLCLRLRDLSRPIRATADREPLDVAPESSLSYAKNQPSETCPAHNDDDHRYPSFDLLARCDRICVLSSILYRLFLSLSAWLAPNLYLLCL</sequence>
<evidence type="ECO:0000313" key="2">
    <source>
        <dbReference type="EMBL" id="KAF4591835.1"/>
    </source>
</evidence>
<feature type="region of interest" description="Disordered" evidence="1">
    <location>
        <begin position="1"/>
        <end position="42"/>
    </location>
</feature>